<keyword evidence="3 6" id="KW-0489">Methyltransferase</keyword>
<protein>
    <recommendedName>
        <fullName evidence="6">Ribosomal RNA small subunit methyltransferase G</fullName>
        <ecNumber evidence="6">2.1.1.170</ecNumber>
    </recommendedName>
    <alternativeName>
        <fullName evidence="6">16S rRNA 7-methylguanosine methyltransferase</fullName>
        <shortName evidence="6">16S rRNA m7G methyltransferase</shortName>
    </alternativeName>
</protein>
<proteinExistence type="inferred from homology"/>
<comment type="caution">
    <text evidence="6">Lacks conserved residue(s) required for the propagation of feature annotation.</text>
</comment>
<comment type="catalytic activity">
    <reaction evidence="6">
        <text>guanosine(527) in 16S rRNA + S-adenosyl-L-methionine = N(7)-methylguanosine(527) in 16S rRNA + S-adenosyl-L-homocysteine</text>
        <dbReference type="Rhea" id="RHEA:42732"/>
        <dbReference type="Rhea" id="RHEA-COMP:10209"/>
        <dbReference type="Rhea" id="RHEA-COMP:10210"/>
        <dbReference type="ChEBI" id="CHEBI:57856"/>
        <dbReference type="ChEBI" id="CHEBI:59789"/>
        <dbReference type="ChEBI" id="CHEBI:74269"/>
        <dbReference type="ChEBI" id="CHEBI:74480"/>
        <dbReference type="EC" id="2.1.1.170"/>
    </reaction>
</comment>
<reference evidence="7" key="1">
    <citation type="submission" date="2024-06" db="EMBL/GenBank/DDBJ databases">
        <title>Mesorhizobium karijinii sp. nov., a symbiont of the iconic Swainsona formosa from arid Australia.</title>
        <authorList>
            <person name="Hill Y.J."/>
            <person name="Watkin E.L.J."/>
            <person name="O'Hara G.W."/>
            <person name="Terpolilli J."/>
            <person name="Tye M.L."/>
            <person name="Kohlmeier M.G."/>
        </authorList>
    </citation>
    <scope>NUCLEOTIDE SEQUENCE</scope>
    <source>
        <strain evidence="7">WSM2240</strain>
    </source>
</reference>
<evidence type="ECO:0000256" key="3">
    <source>
        <dbReference type="ARBA" id="ARBA00022603"/>
    </source>
</evidence>
<gene>
    <name evidence="6 7" type="primary">rsmG</name>
    <name evidence="7" type="ORF">ABVK50_25180</name>
</gene>
<evidence type="ECO:0000313" key="7">
    <source>
        <dbReference type="EMBL" id="XCG48489.1"/>
    </source>
</evidence>
<dbReference type="InterPro" id="IPR003682">
    <property type="entry name" value="rRNA_ssu_MeTfrase_G"/>
</dbReference>
<dbReference type="NCBIfam" id="TIGR00138">
    <property type="entry name" value="rsmG_gidB"/>
    <property type="match status" value="1"/>
</dbReference>
<accession>A0AAU8CP10</accession>
<dbReference type="GO" id="GO:0070043">
    <property type="term" value="F:rRNA (guanine-N7-)-methyltransferase activity"/>
    <property type="evidence" value="ECO:0007669"/>
    <property type="project" value="UniProtKB-UniRule"/>
</dbReference>
<dbReference type="HAMAP" id="MF_00074">
    <property type="entry name" value="16SrRNA_methyltr_G"/>
    <property type="match status" value="1"/>
</dbReference>
<dbReference type="PANTHER" id="PTHR31760:SF0">
    <property type="entry name" value="S-ADENOSYL-L-METHIONINE-DEPENDENT METHYLTRANSFERASES SUPERFAMILY PROTEIN"/>
    <property type="match status" value="1"/>
</dbReference>
<dbReference type="GO" id="GO:0005829">
    <property type="term" value="C:cytosol"/>
    <property type="evidence" value="ECO:0007669"/>
    <property type="project" value="TreeGrafter"/>
</dbReference>
<evidence type="ECO:0000256" key="6">
    <source>
        <dbReference type="HAMAP-Rule" id="MF_00074"/>
    </source>
</evidence>
<dbReference type="Pfam" id="PF02527">
    <property type="entry name" value="GidB"/>
    <property type="match status" value="1"/>
</dbReference>
<comment type="similarity">
    <text evidence="6">Belongs to the methyltransferase superfamily. RNA methyltransferase RsmG family.</text>
</comment>
<dbReference type="InterPro" id="IPR029063">
    <property type="entry name" value="SAM-dependent_MTases_sf"/>
</dbReference>
<keyword evidence="1 6" id="KW-0963">Cytoplasm</keyword>
<dbReference type="EC" id="2.1.1.170" evidence="6"/>
<sequence length="215" mass="23808">MTTTTTTAALEELCRIAGPVSRETFERLVAFEALFQKWARRINLSAPSTLKDVWSRHILDSAQLLRLAPDARHWLDLGSGGGFPGMVMAILLAERQGSHVDLIESNRKKAAFLQSVMGQFSLPARVNALRIGDVYASIGTPDVVTARALAPLPSLLGLAEPWLSAGAIGLFHKGRDYRSEIEESAHRWRFDLLEHRSMIDPQSVILEIRNLTPKS</sequence>
<keyword evidence="5 6" id="KW-0949">S-adenosyl-L-methionine</keyword>
<dbReference type="AlphaFoldDB" id="A0AAU8CP10"/>
<dbReference type="SUPFAM" id="SSF53335">
    <property type="entry name" value="S-adenosyl-L-methionine-dependent methyltransferases"/>
    <property type="match status" value="1"/>
</dbReference>
<dbReference type="PANTHER" id="PTHR31760">
    <property type="entry name" value="S-ADENOSYL-L-METHIONINE-DEPENDENT METHYLTRANSFERASES SUPERFAMILY PROTEIN"/>
    <property type="match status" value="1"/>
</dbReference>
<evidence type="ECO:0000256" key="1">
    <source>
        <dbReference type="ARBA" id="ARBA00022490"/>
    </source>
</evidence>
<comment type="function">
    <text evidence="6">Specifically methylates the N7 position of guanine in position 527 of 16S rRNA.</text>
</comment>
<feature type="binding site" evidence="6">
    <location>
        <position position="78"/>
    </location>
    <ligand>
        <name>S-adenosyl-L-methionine</name>
        <dbReference type="ChEBI" id="CHEBI:59789"/>
    </ligand>
</feature>
<evidence type="ECO:0000256" key="4">
    <source>
        <dbReference type="ARBA" id="ARBA00022679"/>
    </source>
</evidence>
<evidence type="ECO:0000256" key="5">
    <source>
        <dbReference type="ARBA" id="ARBA00022691"/>
    </source>
</evidence>
<dbReference type="RefSeq" id="WP_353643979.1">
    <property type="nucleotide sequence ID" value="NZ_CP159253.1"/>
</dbReference>
<dbReference type="Gene3D" id="3.40.50.150">
    <property type="entry name" value="Vaccinia Virus protein VP39"/>
    <property type="match status" value="1"/>
</dbReference>
<dbReference type="EMBL" id="CP159253">
    <property type="protein sequence ID" value="XCG48489.1"/>
    <property type="molecule type" value="Genomic_DNA"/>
</dbReference>
<name>A0AAU8CP10_9HYPH</name>
<keyword evidence="4 6" id="KW-0808">Transferase</keyword>
<feature type="binding site" evidence="6">
    <location>
        <position position="147"/>
    </location>
    <ligand>
        <name>S-adenosyl-L-methionine</name>
        <dbReference type="ChEBI" id="CHEBI:59789"/>
    </ligand>
</feature>
<feature type="binding site" evidence="6">
    <location>
        <position position="83"/>
    </location>
    <ligand>
        <name>S-adenosyl-L-methionine</name>
        <dbReference type="ChEBI" id="CHEBI:59789"/>
    </ligand>
</feature>
<comment type="subcellular location">
    <subcellularLocation>
        <location evidence="6">Cytoplasm</location>
    </subcellularLocation>
</comment>
<organism evidence="7">
    <name type="scientific">Mesorhizobium sp. WSM2240</name>
    <dbReference type="NCBI Taxonomy" id="3228851"/>
    <lineage>
        <taxon>Bacteria</taxon>
        <taxon>Pseudomonadati</taxon>
        <taxon>Pseudomonadota</taxon>
        <taxon>Alphaproteobacteria</taxon>
        <taxon>Hyphomicrobiales</taxon>
        <taxon>Phyllobacteriaceae</taxon>
        <taxon>Mesorhizobium</taxon>
    </lineage>
</organism>
<keyword evidence="2 6" id="KW-0698">rRNA processing</keyword>
<evidence type="ECO:0000256" key="2">
    <source>
        <dbReference type="ARBA" id="ARBA00022552"/>
    </source>
</evidence>